<gene>
    <name evidence="1" type="ORF">DPMN_185293</name>
</gene>
<reference evidence="1" key="2">
    <citation type="submission" date="2020-11" db="EMBL/GenBank/DDBJ databases">
        <authorList>
            <person name="McCartney M.A."/>
            <person name="Auch B."/>
            <person name="Kono T."/>
            <person name="Mallez S."/>
            <person name="Becker A."/>
            <person name="Gohl D.M."/>
            <person name="Silverstein K.A.T."/>
            <person name="Koren S."/>
            <person name="Bechman K.B."/>
            <person name="Herman A."/>
            <person name="Abrahante J.E."/>
            <person name="Garbe J."/>
        </authorList>
    </citation>
    <scope>NUCLEOTIDE SEQUENCE</scope>
    <source>
        <strain evidence="1">Duluth1</strain>
        <tissue evidence="1">Whole animal</tissue>
    </source>
</reference>
<accession>A0A9D4I8L3</accession>
<evidence type="ECO:0000313" key="1">
    <source>
        <dbReference type="EMBL" id="KAH3750762.1"/>
    </source>
</evidence>
<comment type="caution">
    <text evidence="1">The sequence shown here is derived from an EMBL/GenBank/DDBJ whole genome shotgun (WGS) entry which is preliminary data.</text>
</comment>
<organism evidence="1 2">
    <name type="scientific">Dreissena polymorpha</name>
    <name type="common">Zebra mussel</name>
    <name type="synonym">Mytilus polymorpha</name>
    <dbReference type="NCBI Taxonomy" id="45954"/>
    <lineage>
        <taxon>Eukaryota</taxon>
        <taxon>Metazoa</taxon>
        <taxon>Spiralia</taxon>
        <taxon>Lophotrochozoa</taxon>
        <taxon>Mollusca</taxon>
        <taxon>Bivalvia</taxon>
        <taxon>Autobranchia</taxon>
        <taxon>Heteroconchia</taxon>
        <taxon>Euheterodonta</taxon>
        <taxon>Imparidentia</taxon>
        <taxon>Neoheterodontei</taxon>
        <taxon>Myida</taxon>
        <taxon>Dreissenoidea</taxon>
        <taxon>Dreissenidae</taxon>
        <taxon>Dreissena</taxon>
    </lineage>
</organism>
<dbReference type="EMBL" id="JAIWYP010000010">
    <property type="protein sequence ID" value="KAH3750762.1"/>
    <property type="molecule type" value="Genomic_DNA"/>
</dbReference>
<dbReference type="AlphaFoldDB" id="A0A9D4I8L3"/>
<evidence type="ECO:0000313" key="2">
    <source>
        <dbReference type="Proteomes" id="UP000828390"/>
    </source>
</evidence>
<protein>
    <submittedName>
        <fullName evidence="1">Uncharacterized protein</fullName>
    </submittedName>
</protein>
<dbReference type="Proteomes" id="UP000828390">
    <property type="component" value="Unassembled WGS sequence"/>
</dbReference>
<keyword evidence="2" id="KW-1185">Reference proteome</keyword>
<sequence length="52" mass="5787">MESTRSRMAVGRTLSAAHFSNSCCGNRSGSGFRDVWSSCKEARYWLKTEQGP</sequence>
<proteinExistence type="predicted"/>
<name>A0A9D4I8L3_DREPO</name>
<reference evidence="1" key="1">
    <citation type="journal article" date="2019" name="bioRxiv">
        <title>The Genome of the Zebra Mussel, Dreissena polymorpha: A Resource for Invasive Species Research.</title>
        <authorList>
            <person name="McCartney M.A."/>
            <person name="Auch B."/>
            <person name="Kono T."/>
            <person name="Mallez S."/>
            <person name="Zhang Y."/>
            <person name="Obille A."/>
            <person name="Becker A."/>
            <person name="Abrahante J.E."/>
            <person name="Garbe J."/>
            <person name="Badalamenti J.P."/>
            <person name="Herman A."/>
            <person name="Mangelson H."/>
            <person name="Liachko I."/>
            <person name="Sullivan S."/>
            <person name="Sone E.D."/>
            <person name="Koren S."/>
            <person name="Silverstein K.A.T."/>
            <person name="Beckman K.B."/>
            <person name="Gohl D.M."/>
        </authorList>
    </citation>
    <scope>NUCLEOTIDE SEQUENCE</scope>
    <source>
        <strain evidence="1">Duluth1</strain>
        <tissue evidence="1">Whole animal</tissue>
    </source>
</reference>